<feature type="region of interest" description="Disordered" evidence="1">
    <location>
        <begin position="1"/>
        <end position="36"/>
    </location>
</feature>
<evidence type="ECO:0000313" key="3">
    <source>
        <dbReference type="Proteomes" id="UP000298327"/>
    </source>
</evidence>
<dbReference type="Proteomes" id="UP000298327">
    <property type="component" value="Unassembled WGS sequence"/>
</dbReference>
<name>A0A4Y9YVG6_9AGAM</name>
<organism evidence="2 3">
    <name type="scientific">Dentipellis fragilis</name>
    <dbReference type="NCBI Taxonomy" id="205917"/>
    <lineage>
        <taxon>Eukaryota</taxon>
        <taxon>Fungi</taxon>
        <taxon>Dikarya</taxon>
        <taxon>Basidiomycota</taxon>
        <taxon>Agaricomycotina</taxon>
        <taxon>Agaricomycetes</taxon>
        <taxon>Russulales</taxon>
        <taxon>Hericiaceae</taxon>
        <taxon>Dentipellis</taxon>
    </lineage>
</organism>
<reference evidence="2 3" key="1">
    <citation type="submission" date="2019-02" db="EMBL/GenBank/DDBJ databases">
        <title>Genome sequencing of the rare red list fungi Dentipellis fragilis.</title>
        <authorList>
            <person name="Buettner E."/>
            <person name="Kellner H."/>
        </authorList>
    </citation>
    <scope>NUCLEOTIDE SEQUENCE [LARGE SCALE GENOMIC DNA]</scope>
    <source>
        <strain evidence="2 3">DSM 105465</strain>
    </source>
</reference>
<comment type="caution">
    <text evidence="2">The sequence shown here is derived from an EMBL/GenBank/DDBJ whole genome shotgun (WGS) entry which is preliminary data.</text>
</comment>
<evidence type="ECO:0000256" key="1">
    <source>
        <dbReference type="SAM" id="MobiDB-lite"/>
    </source>
</evidence>
<keyword evidence="3" id="KW-1185">Reference proteome</keyword>
<protein>
    <submittedName>
        <fullName evidence="2">Uncharacterized protein</fullName>
    </submittedName>
</protein>
<evidence type="ECO:0000313" key="2">
    <source>
        <dbReference type="EMBL" id="TFY66566.1"/>
    </source>
</evidence>
<sequence length="106" mass="12161">MEQRQTRNRSPDGSSYDSRKRRKLEKVPNWSPEPPDNAWTEVAHKLKWRTIVQTQIDIDAGCTAVQTDEDAASIAVGAAKIFKAVRDAIHPSLEEIVEMYRRPEDR</sequence>
<proteinExistence type="predicted"/>
<gene>
    <name evidence="2" type="ORF">EVG20_g4524</name>
</gene>
<dbReference type="EMBL" id="SEOQ01000236">
    <property type="protein sequence ID" value="TFY66566.1"/>
    <property type="molecule type" value="Genomic_DNA"/>
</dbReference>
<dbReference type="AlphaFoldDB" id="A0A4Y9YVG6"/>
<accession>A0A4Y9YVG6</accession>